<name>A0A7Z0J4U0_9MICO</name>
<dbReference type="InterPro" id="IPR013766">
    <property type="entry name" value="Thioredoxin_domain"/>
</dbReference>
<evidence type="ECO:0000256" key="5">
    <source>
        <dbReference type="ARBA" id="ARBA00023284"/>
    </source>
</evidence>
<accession>A0A7Z0J4U0</accession>
<keyword evidence="3" id="KW-0560">Oxidoreductase</keyword>
<feature type="domain" description="Thioredoxin" evidence="7">
    <location>
        <begin position="59"/>
        <end position="247"/>
    </location>
</feature>
<evidence type="ECO:0000256" key="2">
    <source>
        <dbReference type="ARBA" id="ARBA00022729"/>
    </source>
</evidence>
<dbReference type="Pfam" id="PF13462">
    <property type="entry name" value="Thioredoxin_4"/>
    <property type="match status" value="1"/>
</dbReference>
<dbReference type="RefSeq" id="WP_179577609.1">
    <property type="nucleotide sequence ID" value="NZ_JACCFM010000001.1"/>
</dbReference>
<keyword evidence="5" id="KW-0676">Redox-active center</keyword>
<evidence type="ECO:0000259" key="7">
    <source>
        <dbReference type="PROSITE" id="PS51352"/>
    </source>
</evidence>
<dbReference type="Proteomes" id="UP000537260">
    <property type="component" value="Unassembled WGS sequence"/>
</dbReference>
<evidence type="ECO:0000256" key="4">
    <source>
        <dbReference type="ARBA" id="ARBA00023157"/>
    </source>
</evidence>
<protein>
    <submittedName>
        <fullName evidence="8">Protein-disulfide isomerase</fullName>
    </submittedName>
</protein>
<dbReference type="AlphaFoldDB" id="A0A7Z0J4U0"/>
<feature type="region of interest" description="Disordered" evidence="6">
    <location>
        <begin position="37"/>
        <end position="66"/>
    </location>
</feature>
<comment type="similarity">
    <text evidence="1">Belongs to the thioredoxin family. DsbA subfamily.</text>
</comment>
<evidence type="ECO:0000256" key="6">
    <source>
        <dbReference type="SAM" id="MobiDB-lite"/>
    </source>
</evidence>
<dbReference type="Gene3D" id="3.40.30.10">
    <property type="entry name" value="Glutaredoxin"/>
    <property type="match status" value="1"/>
</dbReference>
<evidence type="ECO:0000313" key="9">
    <source>
        <dbReference type="Proteomes" id="UP000537260"/>
    </source>
</evidence>
<dbReference type="GO" id="GO:0016491">
    <property type="term" value="F:oxidoreductase activity"/>
    <property type="evidence" value="ECO:0007669"/>
    <property type="project" value="UniProtKB-KW"/>
</dbReference>
<reference evidence="8 9" key="1">
    <citation type="submission" date="2020-07" db="EMBL/GenBank/DDBJ databases">
        <title>Sequencing the genomes of 1000 actinobacteria strains.</title>
        <authorList>
            <person name="Klenk H.-P."/>
        </authorList>
    </citation>
    <scope>NUCLEOTIDE SEQUENCE [LARGE SCALE GENOMIC DNA]</scope>
    <source>
        <strain evidence="8 9">LI1</strain>
    </source>
</reference>
<sequence>MPTSRRTYPFSTLILVALTAAVIGSVVTAVVVASPQAASEASSPTPSTSAEAFADTAETPTETPAAVPDLARRIDGDPLAIGALDAPVVMIEYADYRCPFCSLFARDTLPPLIDSYVADGTLRVEWRDLPLFGEQSINAAIAARAAGEQGLFWDYQEAVHAAAPDRGHPELPREQLIAFAAQIGVPDLAAFEQSLDSPAHAAAIQIDVDEARALGIAGTPAFLVGAEMISGAQPLEVFQLAIERQAGR</sequence>
<keyword evidence="9" id="KW-1185">Reference proteome</keyword>
<comment type="caution">
    <text evidence="8">The sequence shown here is derived from an EMBL/GenBank/DDBJ whole genome shotgun (WGS) entry which is preliminary data.</text>
</comment>
<proteinExistence type="inferred from homology"/>
<organism evidence="8 9">
    <name type="scientific">Glaciibacter psychrotolerans</name>
    <dbReference type="NCBI Taxonomy" id="670054"/>
    <lineage>
        <taxon>Bacteria</taxon>
        <taxon>Bacillati</taxon>
        <taxon>Actinomycetota</taxon>
        <taxon>Actinomycetes</taxon>
        <taxon>Micrococcales</taxon>
        <taxon>Microbacteriaceae</taxon>
        <taxon>Glaciibacter</taxon>
    </lineage>
</organism>
<dbReference type="InterPro" id="IPR036249">
    <property type="entry name" value="Thioredoxin-like_sf"/>
</dbReference>
<dbReference type="GO" id="GO:0016853">
    <property type="term" value="F:isomerase activity"/>
    <property type="evidence" value="ECO:0007669"/>
    <property type="project" value="UniProtKB-KW"/>
</dbReference>
<evidence type="ECO:0000256" key="3">
    <source>
        <dbReference type="ARBA" id="ARBA00023002"/>
    </source>
</evidence>
<dbReference type="PROSITE" id="PS51352">
    <property type="entry name" value="THIOREDOXIN_2"/>
    <property type="match status" value="1"/>
</dbReference>
<dbReference type="InterPro" id="IPR012336">
    <property type="entry name" value="Thioredoxin-like_fold"/>
</dbReference>
<gene>
    <name evidence="8" type="ORF">HNR05_000533</name>
</gene>
<dbReference type="EMBL" id="JACCFM010000001">
    <property type="protein sequence ID" value="NYJ18742.1"/>
    <property type="molecule type" value="Genomic_DNA"/>
</dbReference>
<dbReference type="PANTHER" id="PTHR13887:SF14">
    <property type="entry name" value="DISULFIDE BOND FORMATION PROTEIN D"/>
    <property type="match status" value="1"/>
</dbReference>
<dbReference type="SUPFAM" id="SSF52833">
    <property type="entry name" value="Thioredoxin-like"/>
    <property type="match status" value="1"/>
</dbReference>
<keyword evidence="4" id="KW-1015">Disulfide bond</keyword>
<evidence type="ECO:0000313" key="8">
    <source>
        <dbReference type="EMBL" id="NYJ18742.1"/>
    </source>
</evidence>
<keyword evidence="2" id="KW-0732">Signal</keyword>
<dbReference type="PANTHER" id="PTHR13887">
    <property type="entry name" value="GLUTATHIONE S-TRANSFERASE KAPPA"/>
    <property type="match status" value="1"/>
</dbReference>
<keyword evidence="8" id="KW-0413">Isomerase</keyword>
<evidence type="ECO:0000256" key="1">
    <source>
        <dbReference type="ARBA" id="ARBA00005791"/>
    </source>
</evidence>